<feature type="compositionally biased region" description="Polar residues" evidence="7">
    <location>
        <begin position="145"/>
        <end position="159"/>
    </location>
</feature>
<keyword evidence="5 8" id="KW-1133">Transmembrane helix</keyword>
<dbReference type="Proteomes" id="UP000009131">
    <property type="component" value="Unassembled WGS sequence"/>
</dbReference>
<dbReference type="InterPro" id="IPR008506">
    <property type="entry name" value="SND2/TMEM208"/>
</dbReference>
<keyword evidence="3 8" id="KW-0812">Transmembrane</keyword>
<evidence type="ECO:0000256" key="7">
    <source>
        <dbReference type="SAM" id="MobiDB-lite"/>
    </source>
</evidence>
<dbReference type="AlphaFoldDB" id="G7DVG6"/>
<comment type="subcellular location">
    <subcellularLocation>
        <location evidence="1">Endoplasmic reticulum membrane</location>
        <topology evidence="1">Multi-pass membrane protein</topology>
    </subcellularLocation>
</comment>
<feature type="region of interest" description="Disordered" evidence="7">
    <location>
        <begin position="145"/>
        <end position="187"/>
    </location>
</feature>
<comment type="caution">
    <text evidence="9">The sequence shown here is derived from an EMBL/GenBank/DDBJ whole genome shotgun (WGS) entry which is preliminary data.</text>
</comment>
<dbReference type="GO" id="GO:0006624">
    <property type="term" value="P:vacuolar protein processing"/>
    <property type="evidence" value="ECO:0007669"/>
    <property type="project" value="TreeGrafter"/>
</dbReference>
<evidence type="ECO:0000313" key="10">
    <source>
        <dbReference type="Proteomes" id="UP000009131"/>
    </source>
</evidence>
<proteinExistence type="inferred from homology"/>
<evidence type="ECO:0000256" key="4">
    <source>
        <dbReference type="ARBA" id="ARBA00022824"/>
    </source>
</evidence>
<keyword evidence="6 8" id="KW-0472">Membrane</keyword>
<evidence type="ECO:0000256" key="2">
    <source>
        <dbReference type="ARBA" id="ARBA00009950"/>
    </source>
</evidence>
<sequence>MARGASKRVGSENQQAVRNLQIGTLVSNGVIIVTLLLRPSTRSAWSLFRYAITSGIALFLWRQLAGMGTPRYSAAGTLISPGEDLGQAGLTAYMFDIIWVTWAVHIGALLTSKIWYLYLLIPAYVTYRLGSFVLPRLLQYLSSASTPAAEQDGPAQTSSKRQEKLRKRYESGNGKGRIQQREVRVER</sequence>
<protein>
    <recommendedName>
        <fullName evidence="11">DUF788-domain-containing protein</fullName>
    </recommendedName>
</protein>
<dbReference type="RefSeq" id="XP_014564933.1">
    <property type="nucleotide sequence ID" value="XM_014709447.1"/>
</dbReference>
<dbReference type="STRING" id="764103.G7DVG6"/>
<evidence type="ECO:0008006" key="11">
    <source>
        <dbReference type="Google" id="ProtNLM"/>
    </source>
</evidence>
<dbReference type="PANTHER" id="PTHR13505:SF7">
    <property type="entry name" value="TRANSMEMBRANE PROTEIN 208"/>
    <property type="match status" value="1"/>
</dbReference>
<keyword evidence="10" id="KW-1185">Reference proteome</keyword>
<dbReference type="FunCoup" id="G7DVG6">
    <property type="interactions" value="4"/>
</dbReference>
<organism evidence="9 10">
    <name type="scientific">Mixia osmundae (strain CBS 9802 / IAM 14324 / JCM 22182 / KY 12970)</name>
    <dbReference type="NCBI Taxonomy" id="764103"/>
    <lineage>
        <taxon>Eukaryota</taxon>
        <taxon>Fungi</taxon>
        <taxon>Dikarya</taxon>
        <taxon>Basidiomycota</taxon>
        <taxon>Pucciniomycotina</taxon>
        <taxon>Mixiomycetes</taxon>
        <taxon>Mixiales</taxon>
        <taxon>Mixiaceae</taxon>
        <taxon>Mixia</taxon>
    </lineage>
</organism>
<evidence type="ECO:0000256" key="1">
    <source>
        <dbReference type="ARBA" id="ARBA00004477"/>
    </source>
</evidence>
<dbReference type="Pfam" id="PF05620">
    <property type="entry name" value="TMEM208_SND2"/>
    <property type="match status" value="1"/>
</dbReference>
<feature type="transmembrane region" description="Helical" evidence="8">
    <location>
        <begin position="90"/>
        <end position="109"/>
    </location>
</feature>
<dbReference type="EMBL" id="BABT02000041">
    <property type="protein sequence ID" value="GAA94576.1"/>
    <property type="molecule type" value="Genomic_DNA"/>
</dbReference>
<name>G7DVG6_MIXOS</name>
<evidence type="ECO:0000256" key="5">
    <source>
        <dbReference type="ARBA" id="ARBA00022989"/>
    </source>
</evidence>
<dbReference type="eggNOG" id="KOG3269">
    <property type="taxonomic scope" value="Eukaryota"/>
</dbReference>
<accession>G7DVG6</accession>
<dbReference type="GO" id="GO:0005789">
    <property type="term" value="C:endoplasmic reticulum membrane"/>
    <property type="evidence" value="ECO:0007669"/>
    <property type="project" value="UniProtKB-SubCell"/>
</dbReference>
<dbReference type="OrthoDB" id="10012212at2759"/>
<dbReference type="PANTHER" id="PTHR13505">
    <property type="entry name" value="TRANSMEMBRANE PROTEIN 208"/>
    <property type="match status" value="1"/>
</dbReference>
<evidence type="ECO:0000313" key="9">
    <source>
        <dbReference type="EMBL" id="GAA94576.1"/>
    </source>
</evidence>
<evidence type="ECO:0000256" key="8">
    <source>
        <dbReference type="SAM" id="Phobius"/>
    </source>
</evidence>
<feature type="transmembrane region" description="Helical" evidence="8">
    <location>
        <begin position="43"/>
        <end position="61"/>
    </location>
</feature>
<gene>
    <name evidence="9" type="primary">Mo01228</name>
    <name evidence="9" type="ORF">E5Q_01228</name>
</gene>
<comment type="similarity">
    <text evidence="2">Belongs to the TMEM208 family.</text>
</comment>
<reference evidence="9 10" key="2">
    <citation type="journal article" date="2012" name="Open Biol.">
        <title>Characteristics of nucleosomes and linker DNA regions on the genome of the basidiomycete Mixia osmundae revealed by mono- and dinucleosome mapping.</title>
        <authorList>
            <person name="Nishida H."/>
            <person name="Kondo S."/>
            <person name="Matsumoto T."/>
            <person name="Suzuki Y."/>
            <person name="Yoshikawa H."/>
            <person name="Taylor T.D."/>
            <person name="Sugiyama J."/>
        </authorList>
    </citation>
    <scope>NUCLEOTIDE SEQUENCE [LARGE SCALE GENOMIC DNA]</scope>
    <source>
        <strain evidence="10">CBS 9802 / IAM 14324 / JCM 22182 / KY 12970</strain>
    </source>
</reference>
<evidence type="ECO:0000256" key="3">
    <source>
        <dbReference type="ARBA" id="ARBA00022692"/>
    </source>
</evidence>
<evidence type="ECO:0000256" key="6">
    <source>
        <dbReference type="ARBA" id="ARBA00023136"/>
    </source>
</evidence>
<dbReference type="InParanoid" id="G7DVG6"/>
<feature type="transmembrane region" description="Helical" evidence="8">
    <location>
        <begin position="20"/>
        <end position="37"/>
    </location>
</feature>
<reference evidence="9 10" key="1">
    <citation type="journal article" date="2011" name="J. Gen. Appl. Microbiol.">
        <title>Draft genome sequencing of the enigmatic basidiomycete Mixia osmundae.</title>
        <authorList>
            <person name="Nishida H."/>
            <person name="Nagatsuka Y."/>
            <person name="Sugiyama J."/>
        </authorList>
    </citation>
    <scope>NUCLEOTIDE SEQUENCE [LARGE SCALE GENOMIC DNA]</scope>
    <source>
        <strain evidence="10">CBS 9802 / IAM 14324 / JCM 22182 / KY 12970</strain>
    </source>
</reference>
<dbReference type="HOGENOM" id="CLU_094308_2_0_1"/>
<dbReference type="OMA" id="GRPKYDA"/>
<keyword evidence="4" id="KW-0256">Endoplasmic reticulum</keyword>
<dbReference type="GO" id="GO:0005773">
    <property type="term" value="C:vacuole"/>
    <property type="evidence" value="ECO:0007669"/>
    <property type="project" value="GOC"/>
</dbReference>